<gene>
    <name evidence="1" type="ORF">V5J35_002931</name>
</gene>
<protein>
    <submittedName>
        <fullName evidence="1">Uncharacterized protein</fullName>
    </submittedName>
</protein>
<reference evidence="1 2" key="1">
    <citation type="submission" date="2024-06" db="EMBL/GenBank/DDBJ databases">
        <title>Genomic Encyclopedia of Type Strains, Phase V (KMG-V): Genome sequencing to study the core and pangenomes of soil and plant-associated prokaryotes.</title>
        <authorList>
            <person name="Whitman W."/>
        </authorList>
    </citation>
    <scope>NUCLEOTIDE SEQUENCE [LARGE SCALE GENOMIC DNA]</scope>
    <source>
        <strain evidence="1 2">NE40</strain>
    </source>
</reference>
<proteinExistence type="predicted"/>
<name>A0ABV2SKV7_9GAMM</name>
<dbReference type="Proteomes" id="UP001549366">
    <property type="component" value="Unassembled WGS sequence"/>
</dbReference>
<keyword evidence="2" id="KW-1185">Reference proteome</keyword>
<comment type="caution">
    <text evidence="1">The sequence shown here is derived from an EMBL/GenBank/DDBJ whole genome shotgun (WGS) entry which is preliminary data.</text>
</comment>
<sequence length="50" mass="5729">MREYCGYKDQSLRIVVIYAFKINELISTEGNSEKLGVFQQGRECAKGLLE</sequence>
<organism evidence="1 2">
    <name type="scientific">Endozoicomonas lisbonensis</name>
    <dbReference type="NCBI Taxonomy" id="3120522"/>
    <lineage>
        <taxon>Bacteria</taxon>
        <taxon>Pseudomonadati</taxon>
        <taxon>Pseudomonadota</taxon>
        <taxon>Gammaproteobacteria</taxon>
        <taxon>Oceanospirillales</taxon>
        <taxon>Endozoicomonadaceae</taxon>
        <taxon>Endozoicomonas</taxon>
    </lineage>
</organism>
<evidence type="ECO:0000313" key="2">
    <source>
        <dbReference type="Proteomes" id="UP001549366"/>
    </source>
</evidence>
<evidence type="ECO:0000313" key="1">
    <source>
        <dbReference type="EMBL" id="MET4757739.1"/>
    </source>
</evidence>
<dbReference type="EMBL" id="JBEWTB010000002">
    <property type="protein sequence ID" value="MET4757739.1"/>
    <property type="molecule type" value="Genomic_DNA"/>
</dbReference>
<accession>A0ABV2SKV7</accession>